<name>A0A6M3L463_9ZZZZ</name>
<sequence>MNYLQKKRHDAMNDALYLAGFERWKALRGFQDFHCHPITGQRARLFGHDAERQAACAGYKAKARFWLNRAKTLREETTP</sequence>
<dbReference type="AlphaFoldDB" id="A0A6M3L463"/>
<reference evidence="1" key="1">
    <citation type="submission" date="2020-03" db="EMBL/GenBank/DDBJ databases">
        <title>The deep terrestrial virosphere.</title>
        <authorList>
            <person name="Holmfeldt K."/>
            <person name="Nilsson E."/>
            <person name="Simone D."/>
            <person name="Lopez-Fernandez M."/>
            <person name="Wu X."/>
            <person name="de Brujin I."/>
            <person name="Lundin D."/>
            <person name="Andersson A."/>
            <person name="Bertilsson S."/>
            <person name="Dopson M."/>
        </authorList>
    </citation>
    <scope>NUCLEOTIDE SEQUENCE</scope>
    <source>
        <strain evidence="1">MM415B02779</strain>
    </source>
</reference>
<dbReference type="EMBL" id="MT142772">
    <property type="protein sequence ID" value="QJA88361.1"/>
    <property type="molecule type" value="Genomic_DNA"/>
</dbReference>
<proteinExistence type="predicted"/>
<accession>A0A6M3L463</accession>
<organism evidence="1">
    <name type="scientific">viral metagenome</name>
    <dbReference type="NCBI Taxonomy" id="1070528"/>
    <lineage>
        <taxon>unclassified sequences</taxon>
        <taxon>metagenomes</taxon>
        <taxon>organismal metagenomes</taxon>
    </lineage>
</organism>
<evidence type="ECO:0000313" key="1">
    <source>
        <dbReference type="EMBL" id="QJA88361.1"/>
    </source>
</evidence>
<protein>
    <submittedName>
        <fullName evidence="1">Uncharacterized protein</fullName>
    </submittedName>
</protein>
<gene>
    <name evidence="1" type="ORF">MM415B02779_0022</name>
</gene>